<evidence type="ECO:0000256" key="1">
    <source>
        <dbReference type="SAM" id="Phobius"/>
    </source>
</evidence>
<dbReference type="Proteomes" id="UP000182360">
    <property type="component" value="Unassembled WGS sequence"/>
</dbReference>
<feature type="transmembrane region" description="Helical" evidence="1">
    <location>
        <begin position="6"/>
        <end position="28"/>
    </location>
</feature>
<accession>A0A1H9EXQ9</accession>
<dbReference type="EMBL" id="FOFU01000003">
    <property type="protein sequence ID" value="SEQ29768.1"/>
    <property type="molecule type" value="Genomic_DNA"/>
</dbReference>
<evidence type="ECO:0000313" key="2">
    <source>
        <dbReference type="EMBL" id="SEQ29768.1"/>
    </source>
</evidence>
<keyword evidence="1" id="KW-0472">Membrane</keyword>
<keyword evidence="1" id="KW-0812">Transmembrane</keyword>
<sequence length="111" mass="12977">MRLIEIFSIAVILVLYSSVLSGLMCEFLKIDKKADELRKKTDSLIFVSESFYNTCYGKGYASLEEWKESCRELWELEDIEWEVVENNKNCIYCGKWKSSNETVEVYCSQAD</sequence>
<dbReference type="AlphaFoldDB" id="A0A1H9EXQ9"/>
<protein>
    <submittedName>
        <fullName evidence="2">Uncharacterized protein</fullName>
    </submittedName>
</protein>
<reference evidence="2 3" key="1">
    <citation type="submission" date="2016-10" db="EMBL/GenBank/DDBJ databases">
        <authorList>
            <person name="de Groot N.N."/>
        </authorList>
    </citation>
    <scope>NUCLEOTIDE SEQUENCE [LARGE SCALE GENOMIC DNA]</scope>
    <source>
        <strain evidence="2 3">B25</strain>
    </source>
</reference>
<keyword evidence="1" id="KW-1133">Transmembrane helix</keyword>
<evidence type="ECO:0000313" key="3">
    <source>
        <dbReference type="Proteomes" id="UP000182360"/>
    </source>
</evidence>
<dbReference type="OrthoDB" id="363234at2"/>
<dbReference type="RefSeq" id="WP_074642574.1">
    <property type="nucleotide sequence ID" value="NZ_FOFU01000003.1"/>
</dbReference>
<proteinExistence type="predicted"/>
<gene>
    <name evidence="2" type="ORF">SAMN04487977_103298</name>
</gene>
<keyword evidence="3" id="KW-1185">Reference proteome</keyword>
<name>A0A1H9EXQ9_9SPIR</name>
<organism evidence="2 3">
    <name type="scientific">Treponema bryantii</name>
    <dbReference type="NCBI Taxonomy" id="163"/>
    <lineage>
        <taxon>Bacteria</taxon>
        <taxon>Pseudomonadati</taxon>
        <taxon>Spirochaetota</taxon>
        <taxon>Spirochaetia</taxon>
        <taxon>Spirochaetales</taxon>
        <taxon>Treponemataceae</taxon>
        <taxon>Treponema</taxon>
    </lineage>
</organism>